<feature type="region of interest" description="Disordered" evidence="2">
    <location>
        <begin position="730"/>
        <end position="751"/>
    </location>
</feature>
<dbReference type="Proteomes" id="UP000696294">
    <property type="component" value="Unassembled WGS sequence"/>
</dbReference>
<dbReference type="InterPro" id="IPR049730">
    <property type="entry name" value="SNF2/RAD54-like_C"/>
</dbReference>
<dbReference type="EMBL" id="JAATEP010000092">
    <property type="protein sequence ID" value="NJP98461.1"/>
    <property type="molecule type" value="Genomic_DNA"/>
</dbReference>
<dbReference type="Gene3D" id="3.40.50.10810">
    <property type="entry name" value="Tandem AAA-ATPase domain"/>
    <property type="match status" value="1"/>
</dbReference>
<name>A0ABX1BRP7_9ACTN</name>
<gene>
    <name evidence="5" type="ORF">HCN51_55115</name>
</gene>
<dbReference type="SMART" id="SM00490">
    <property type="entry name" value="HELICc"/>
    <property type="match status" value="1"/>
</dbReference>
<keyword evidence="6" id="KW-1185">Reference proteome</keyword>
<dbReference type="InterPro" id="IPR000330">
    <property type="entry name" value="SNF2_N"/>
</dbReference>
<dbReference type="SMART" id="SM00487">
    <property type="entry name" value="DEXDc"/>
    <property type="match status" value="1"/>
</dbReference>
<dbReference type="InterPro" id="IPR050496">
    <property type="entry name" value="SNF2_RAD54_helicase_repair"/>
</dbReference>
<dbReference type="GO" id="GO:0004386">
    <property type="term" value="F:helicase activity"/>
    <property type="evidence" value="ECO:0007669"/>
    <property type="project" value="UniProtKB-KW"/>
</dbReference>
<dbReference type="InterPro" id="IPR014001">
    <property type="entry name" value="Helicase_ATP-bd"/>
</dbReference>
<dbReference type="PANTHER" id="PTHR45629">
    <property type="entry name" value="SNF2/RAD54 FAMILY MEMBER"/>
    <property type="match status" value="1"/>
</dbReference>
<dbReference type="PANTHER" id="PTHR45629:SF7">
    <property type="entry name" value="DNA EXCISION REPAIR PROTEIN ERCC-6-RELATED"/>
    <property type="match status" value="1"/>
</dbReference>
<keyword evidence="5" id="KW-0067">ATP-binding</keyword>
<dbReference type="InterPro" id="IPR001650">
    <property type="entry name" value="Helicase_C-like"/>
</dbReference>
<protein>
    <submittedName>
        <fullName evidence="5">DEAD/DEAH box helicase</fullName>
    </submittedName>
</protein>
<keyword evidence="1" id="KW-0378">Hydrolase</keyword>
<evidence type="ECO:0000256" key="1">
    <source>
        <dbReference type="ARBA" id="ARBA00022801"/>
    </source>
</evidence>
<dbReference type="InterPro" id="IPR038718">
    <property type="entry name" value="SNF2-like_sf"/>
</dbReference>
<evidence type="ECO:0000259" key="4">
    <source>
        <dbReference type="PROSITE" id="PS51194"/>
    </source>
</evidence>
<dbReference type="Gene3D" id="3.40.50.300">
    <property type="entry name" value="P-loop containing nucleotide triphosphate hydrolases"/>
    <property type="match status" value="1"/>
</dbReference>
<evidence type="ECO:0000313" key="5">
    <source>
        <dbReference type="EMBL" id="NJP98461.1"/>
    </source>
</evidence>
<keyword evidence="5" id="KW-0347">Helicase</keyword>
<dbReference type="SUPFAM" id="SSF52540">
    <property type="entry name" value="P-loop containing nucleoside triphosphate hydrolases"/>
    <property type="match status" value="2"/>
</dbReference>
<dbReference type="RefSeq" id="WP_168021775.1">
    <property type="nucleotide sequence ID" value="NZ_JAATEP010000092.1"/>
</dbReference>
<comment type="caution">
    <text evidence="5">The sequence shown here is derived from an EMBL/GenBank/DDBJ whole genome shotgun (WGS) entry which is preliminary data.</text>
</comment>
<accession>A0ABX1BRP7</accession>
<dbReference type="PROSITE" id="PS51194">
    <property type="entry name" value="HELICASE_CTER"/>
    <property type="match status" value="1"/>
</dbReference>
<reference evidence="5 6" key="1">
    <citation type="submission" date="2020-03" db="EMBL/GenBank/DDBJ databases">
        <title>WGS of actinomycetes isolated from Thailand.</title>
        <authorList>
            <person name="Thawai C."/>
        </authorList>
    </citation>
    <scope>NUCLEOTIDE SEQUENCE [LARGE SCALE GENOMIC DNA]</scope>
    <source>
        <strain evidence="5 6">FMUSA5-5</strain>
    </source>
</reference>
<evidence type="ECO:0000259" key="3">
    <source>
        <dbReference type="PROSITE" id="PS51192"/>
    </source>
</evidence>
<dbReference type="InterPro" id="IPR027417">
    <property type="entry name" value="P-loop_NTPase"/>
</dbReference>
<sequence>MLFSRWRPRDDIHRWARDLLASLEHERQAGHRLLEHATAEVHRRRRALREHKIRTRLAQLPVDKLDYDGPRVPAGALQAAGLRTAADVHHHRHHLTRFDKIGPKHADKLRQGLANARRLRGDDLRPTLDDRSWHSHELDLVRALYTLHVAKNLSQASAWPVLQPLLDDLRELARATRRLSWFMTSDDRQQQLLVEHQALRERAHAPSIGVLLADLRQHHDQVETLTRTPLADAAVRTVWSKHNAALMALLEQLTLYEGDPGEAEVIRTGARRGSLPADLAGQIAAIQLDRSLVRKELRHYQELGAAFALVVGRAVLGDEMGLGKSVQALAAIGHVIARERQQHHLIICPASLIDTWLQEITETLPDVASFTSRGRNADADLQRWMRGRGLMVVSYERAKALAQRRLPHLGFVVIDEVHLVKNPGSQRTQATAALVAPARRCLLMGGTPMENNAGEFLNVIDLINPAKGQHLRHAFDGGDRAHREPDRFRRAIADVYLRRNKEEVMQELPPLTFHDELIPLTRNERRSYEQIALTDHVTTVRKKLTILGGTASGRMQRLREIAQECRANEQKLLVFSYFRDALTLAQMVLGADCSVLHGDISHSRRPQQIDDFERAPGFAALIAQIIVGGQGLNLSSASVVVILEPQNKPSTEWQATGRAHRIGQTRPVTVYRLIAADTLEERLVQRGHVKADIFNRVARPSDLADTIRARLLIDHEPNLDDLLEEERRHIRSRTPSGINAPASAPEGNIAR</sequence>
<dbReference type="PROSITE" id="PS51192">
    <property type="entry name" value="HELICASE_ATP_BIND_1"/>
    <property type="match status" value="1"/>
</dbReference>
<feature type="domain" description="Helicase C-terminal" evidence="4">
    <location>
        <begin position="532"/>
        <end position="723"/>
    </location>
</feature>
<dbReference type="Pfam" id="PF00176">
    <property type="entry name" value="SNF2-rel_dom"/>
    <property type="match status" value="1"/>
</dbReference>
<evidence type="ECO:0000256" key="2">
    <source>
        <dbReference type="SAM" id="MobiDB-lite"/>
    </source>
</evidence>
<keyword evidence="5" id="KW-0547">Nucleotide-binding</keyword>
<dbReference type="Pfam" id="PF00271">
    <property type="entry name" value="Helicase_C"/>
    <property type="match status" value="1"/>
</dbReference>
<feature type="domain" description="Helicase ATP-binding" evidence="3">
    <location>
        <begin position="305"/>
        <end position="466"/>
    </location>
</feature>
<dbReference type="CDD" id="cd17919">
    <property type="entry name" value="DEXHc_Snf"/>
    <property type="match status" value="1"/>
</dbReference>
<dbReference type="CDD" id="cd18793">
    <property type="entry name" value="SF2_C_SNF"/>
    <property type="match status" value="1"/>
</dbReference>
<organism evidence="5 6">
    <name type="scientific">Nonomuraea composti</name>
    <dbReference type="NCBI Taxonomy" id="2720023"/>
    <lineage>
        <taxon>Bacteria</taxon>
        <taxon>Bacillati</taxon>
        <taxon>Actinomycetota</taxon>
        <taxon>Actinomycetes</taxon>
        <taxon>Streptosporangiales</taxon>
        <taxon>Streptosporangiaceae</taxon>
        <taxon>Nonomuraea</taxon>
    </lineage>
</organism>
<proteinExistence type="predicted"/>
<evidence type="ECO:0000313" key="6">
    <source>
        <dbReference type="Proteomes" id="UP000696294"/>
    </source>
</evidence>